<keyword evidence="6 11" id="KW-0547">Nucleotide-binding</keyword>
<dbReference type="GO" id="GO:0046872">
    <property type="term" value="F:metal ion binding"/>
    <property type="evidence" value="ECO:0007669"/>
    <property type="project" value="UniProtKB-KW"/>
</dbReference>
<protein>
    <recommendedName>
        <fullName evidence="11">DNA polymerase III subunit gamma/tau</fullName>
        <ecNumber evidence="11">2.7.7.7</ecNumber>
    </recommendedName>
</protein>
<dbReference type="InterPro" id="IPR012763">
    <property type="entry name" value="DNA_pol_III_sug/sutau_N"/>
</dbReference>
<dbReference type="PANTHER" id="PTHR11669">
    <property type="entry name" value="REPLICATION FACTOR C / DNA POLYMERASE III GAMMA-TAU SUBUNIT"/>
    <property type="match status" value="1"/>
</dbReference>
<dbReference type="EC" id="2.7.7.7" evidence="11"/>
<dbReference type="SUPFAM" id="SSF52540">
    <property type="entry name" value="P-loop containing nucleoside triphosphate hydrolases"/>
    <property type="match status" value="1"/>
</dbReference>
<comment type="function">
    <text evidence="11">DNA polymerase III is a complex, multichain enzyme responsible for most of the replicative synthesis in bacteria. This DNA polymerase also exhibits 3' to 5' exonuclease activity.</text>
</comment>
<dbReference type="CDD" id="cd00009">
    <property type="entry name" value="AAA"/>
    <property type="match status" value="1"/>
</dbReference>
<feature type="compositionally biased region" description="Basic and acidic residues" evidence="12">
    <location>
        <begin position="552"/>
        <end position="575"/>
    </location>
</feature>
<dbReference type="AlphaFoldDB" id="A0A6J4QLA6"/>
<sequence>MQHASLYRKWRPRRMDQVVGQEPVVRTLRRAIETGRVAHAYLFSGPRGTGKTSTAKVLAMGLNCAEGPTAEPDGTCDSCRAIVNNSSLDVVEMDAASNRGIDEIRDLRDRVNLAPVAGRTKIYIIDEVHMLTTEAFNALLKMLEEPPEHVVFVLATTEKHKVLPTIISRCQSFDFRRPSIETLATKLGEISKAEGIPVEPEALTVIAREGRGSFRDAEGLLDQLSSFSDGEITTVMVRELLGSVGPEALLETTLALHERRAADSLRIVDRLSDEGRDLGQFVGELLSHLRNLMLLPHAPEVALAGVGAEERAPLEEQANTVPTAEVVRLVEALGDALGRIRRGGDPKLELELTFLKLARDYTEPSVENLMARLERLEKAAANGGLAAHAPASRPSAPETPRPAAAAEERPAPAGETLDAPAALDPVEPDPVEPALQKPEPEDAGQSGVDLARQWVGIIGELKRRKQALTAAVYGEARVEGFDGAVLKLVFPEDQDFYVGMAKDRKHAEVLGGVLEERIGSRPRLEVRSGEGGPEATPVPTGEPSRGTPPEEFVSRDPAPEPPARPEEPPARRDDGGFDETVAQADVPGARFGAPEAGGETGEGKIRSEAEVFEIMRGFGPFSQGKGS</sequence>
<dbReference type="EMBL" id="CADCUT010000233">
    <property type="protein sequence ID" value="CAA9440450.1"/>
    <property type="molecule type" value="Genomic_DNA"/>
</dbReference>
<dbReference type="SUPFAM" id="SSF48019">
    <property type="entry name" value="post-AAA+ oligomerization domain-like"/>
    <property type="match status" value="1"/>
</dbReference>
<dbReference type="PANTHER" id="PTHR11669:SF0">
    <property type="entry name" value="PROTEIN STICHEL-LIKE 2"/>
    <property type="match status" value="1"/>
</dbReference>
<dbReference type="GO" id="GO:0003677">
    <property type="term" value="F:DNA binding"/>
    <property type="evidence" value="ECO:0007669"/>
    <property type="project" value="InterPro"/>
</dbReference>
<evidence type="ECO:0000256" key="3">
    <source>
        <dbReference type="ARBA" id="ARBA00022695"/>
    </source>
</evidence>
<gene>
    <name evidence="11" type="primary">dnaX</name>
    <name evidence="14" type="ORF">AVDCRST_MAG03-3953</name>
</gene>
<dbReference type="InterPro" id="IPR050238">
    <property type="entry name" value="DNA_Rep/Repair_Clamp_Loader"/>
</dbReference>
<dbReference type="Pfam" id="PF13177">
    <property type="entry name" value="DNA_pol3_delta2"/>
    <property type="match status" value="1"/>
</dbReference>
<dbReference type="InterPro" id="IPR022754">
    <property type="entry name" value="DNA_pol_III_gamma-3"/>
</dbReference>
<dbReference type="Gene3D" id="1.10.8.60">
    <property type="match status" value="1"/>
</dbReference>
<evidence type="ECO:0000256" key="1">
    <source>
        <dbReference type="ARBA" id="ARBA00006360"/>
    </source>
</evidence>
<dbReference type="InterPro" id="IPR003593">
    <property type="entry name" value="AAA+_ATPase"/>
</dbReference>
<dbReference type="FunFam" id="1.10.8.60:FF:000013">
    <property type="entry name" value="DNA polymerase III subunit gamma/tau"/>
    <property type="match status" value="1"/>
</dbReference>
<dbReference type="GO" id="GO:0009360">
    <property type="term" value="C:DNA polymerase III complex"/>
    <property type="evidence" value="ECO:0007669"/>
    <property type="project" value="InterPro"/>
</dbReference>
<dbReference type="InterPro" id="IPR048448">
    <property type="entry name" value="DnaX-like_C"/>
</dbReference>
<dbReference type="GO" id="GO:0003887">
    <property type="term" value="F:DNA-directed DNA polymerase activity"/>
    <property type="evidence" value="ECO:0007669"/>
    <property type="project" value="UniProtKB-KW"/>
</dbReference>
<dbReference type="Pfam" id="PF22608">
    <property type="entry name" value="DNAX_ATPase_lid"/>
    <property type="match status" value="1"/>
</dbReference>
<evidence type="ECO:0000256" key="9">
    <source>
        <dbReference type="ARBA" id="ARBA00022932"/>
    </source>
</evidence>
<dbReference type="NCBIfam" id="NF004046">
    <property type="entry name" value="PRK05563.1"/>
    <property type="match status" value="1"/>
</dbReference>
<keyword evidence="7" id="KW-0862">Zinc</keyword>
<feature type="region of interest" description="Disordered" evidence="12">
    <location>
        <begin position="384"/>
        <end position="448"/>
    </location>
</feature>
<keyword evidence="2 11" id="KW-0808">Transferase</keyword>
<evidence type="ECO:0000256" key="6">
    <source>
        <dbReference type="ARBA" id="ARBA00022741"/>
    </source>
</evidence>
<feature type="region of interest" description="Disordered" evidence="12">
    <location>
        <begin position="521"/>
        <end position="604"/>
    </location>
</feature>
<keyword evidence="5" id="KW-0479">Metal-binding</keyword>
<dbReference type="Gene3D" id="3.40.50.300">
    <property type="entry name" value="P-loop containing nucleotide triphosphate hydrolases"/>
    <property type="match status" value="1"/>
</dbReference>
<dbReference type="FunFam" id="3.40.50.300:FF:000014">
    <property type="entry name" value="DNA polymerase III subunit gamma/tau"/>
    <property type="match status" value="1"/>
</dbReference>
<dbReference type="NCBIfam" id="TIGR02397">
    <property type="entry name" value="dnaX_nterm"/>
    <property type="match status" value="1"/>
</dbReference>
<dbReference type="InterPro" id="IPR008921">
    <property type="entry name" value="DNA_pol3_clamp-load_cplx_C"/>
</dbReference>
<keyword evidence="4 11" id="KW-0235">DNA replication</keyword>
<feature type="compositionally biased region" description="Low complexity" evidence="12">
    <location>
        <begin position="384"/>
        <end position="405"/>
    </location>
</feature>
<dbReference type="InterPro" id="IPR045085">
    <property type="entry name" value="HLD_clamp_pol_III_gamma_tau"/>
</dbReference>
<evidence type="ECO:0000313" key="14">
    <source>
        <dbReference type="EMBL" id="CAA9440450.1"/>
    </source>
</evidence>
<dbReference type="Pfam" id="PF12169">
    <property type="entry name" value="DNA_pol3_gamma3"/>
    <property type="match status" value="1"/>
</dbReference>
<organism evidence="14">
    <name type="scientific">uncultured Rubrobacteraceae bacterium</name>
    <dbReference type="NCBI Taxonomy" id="349277"/>
    <lineage>
        <taxon>Bacteria</taxon>
        <taxon>Bacillati</taxon>
        <taxon>Actinomycetota</taxon>
        <taxon>Rubrobacteria</taxon>
        <taxon>Rubrobacterales</taxon>
        <taxon>Rubrobacteraceae</taxon>
        <taxon>environmental samples</taxon>
    </lineage>
</organism>
<name>A0A6J4QLA6_9ACTN</name>
<feature type="domain" description="AAA+ ATPase" evidence="13">
    <location>
        <begin position="37"/>
        <end position="179"/>
    </location>
</feature>
<evidence type="ECO:0000256" key="11">
    <source>
        <dbReference type="RuleBase" id="RU364063"/>
    </source>
</evidence>
<comment type="subunit">
    <text evidence="11">DNA polymerase III contains a core (composed of alpha, epsilon and theta chains) that associates with a tau subunit. This core dimerizes to form the POLIII' complex. PolIII' associates with the gamma complex (composed of gamma, delta, delta', psi and chi chains) and with the beta chain to form the complete DNA polymerase III complex.</text>
</comment>
<dbReference type="Gene3D" id="1.20.272.10">
    <property type="match status" value="1"/>
</dbReference>
<evidence type="ECO:0000256" key="12">
    <source>
        <dbReference type="SAM" id="MobiDB-lite"/>
    </source>
</evidence>
<dbReference type="GO" id="GO:0006261">
    <property type="term" value="P:DNA-templated DNA replication"/>
    <property type="evidence" value="ECO:0007669"/>
    <property type="project" value="TreeGrafter"/>
</dbReference>
<keyword evidence="8 11" id="KW-0067">ATP-binding</keyword>
<accession>A0A6J4QLA6</accession>
<evidence type="ECO:0000256" key="10">
    <source>
        <dbReference type="ARBA" id="ARBA00049244"/>
    </source>
</evidence>
<keyword evidence="9 11" id="KW-0239">DNA-directed DNA polymerase</keyword>
<comment type="similarity">
    <text evidence="1 11">Belongs to the DnaX/STICHEL family.</text>
</comment>
<proteinExistence type="inferred from homology"/>
<reference evidence="14" key="1">
    <citation type="submission" date="2020-02" db="EMBL/GenBank/DDBJ databases">
        <authorList>
            <person name="Meier V. D."/>
        </authorList>
    </citation>
    <scope>NUCLEOTIDE SEQUENCE</scope>
    <source>
        <strain evidence="14">AVDCRST_MAG03</strain>
    </source>
</reference>
<comment type="catalytic activity">
    <reaction evidence="10 11">
        <text>DNA(n) + a 2'-deoxyribonucleoside 5'-triphosphate = DNA(n+1) + diphosphate</text>
        <dbReference type="Rhea" id="RHEA:22508"/>
        <dbReference type="Rhea" id="RHEA-COMP:17339"/>
        <dbReference type="Rhea" id="RHEA-COMP:17340"/>
        <dbReference type="ChEBI" id="CHEBI:33019"/>
        <dbReference type="ChEBI" id="CHEBI:61560"/>
        <dbReference type="ChEBI" id="CHEBI:173112"/>
        <dbReference type="EC" id="2.7.7.7"/>
    </reaction>
</comment>
<evidence type="ECO:0000256" key="7">
    <source>
        <dbReference type="ARBA" id="ARBA00022833"/>
    </source>
</evidence>
<evidence type="ECO:0000256" key="4">
    <source>
        <dbReference type="ARBA" id="ARBA00022705"/>
    </source>
</evidence>
<dbReference type="Pfam" id="PF20964">
    <property type="entry name" value="DnaX_C"/>
    <property type="match status" value="1"/>
</dbReference>
<dbReference type="GO" id="GO:0005524">
    <property type="term" value="F:ATP binding"/>
    <property type="evidence" value="ECO:0007669"/>
    <property type="project" value="UniProtKB-KW"/>
</dbReference>
<dbReference type="InterPro" id="IPR027417">
    <property type="entry name" value="P-loop_NTPase"/>
</dbReference>
<evidence type="ECO:0000256" key="8">
    <source>
        <dbReference type="ARBA" id="ARBA00022840"/>
    </source>
</evidence>
<keyword evidence="3 11" id="KW-0548">Nucleotidyltransferase</keyword>
<dbReference type="PRINTS" id="PR00300">
    <property type="entry name" value="CLPPROTEASEA"/>
</dbReference>
<evidence type="ECO:0000256" key="5">
    <source>
        <dbReference type="ARBA" id="ARBA00022723"/>
    </source>
</evidence>
<evidence type="ECO:0000259" key="13">
    <source>
        <dbReference type="SMART" id="SM00382"/>
    </source>
</evidence>
<dbReference type="SMART" id="SM00382">
    <property type="entry name" value="AAA"/>
    <property type="match status" value="1"/>
</dbReference>
<evidence type="ECO:0000256" key="2">
    <source>
        <dbReference type="ARBA" id="ARBA00022679"/>
    </source>
</evidence>
<dbReference type="CDD" id="cd18137">
    <property type="entry name" value="HLD_clamp_pol_III_gamma_tau"/>
    <property type="match status" value="1"/>
</dbReference>
<dbReference type="InterPro" id="IPR001270">
    <property type="entry name" value="ClpA/B"/>
</dbReference>